<dbReference type="GO" id="GO:0016757">
    <property type="term" value="F:glycosyltransferase activity"/>
    <property type="evidence" value="ECO:0007669"/>
    <property type="project" value="UniProtKB-KW"/>
</dbReference>
<evidence type="ECO:0000256" key="2">
    <source>
        <dbReference type="ARBA" id="ARBA00007923"/>
    </source>
</evidence>
<dbReference type="CDD" id="cd08379">
    <property type="entry name" value="C2D_MCTP_PRT_plant"/>
    <property type="match status" value="1"/>
</dbReference>
<dbReference type="Pfam" id="PF00168">
    <property type="entry name" value="C2"/>
    <property type="match status" value="3"/>
</dbReference>
<feature type="transmembrane region" description="Helical" evidence="8">
    <location>
        <begin position="710"/>
        <end position="729"/>
    </location>
</feature>
<keyword evidence="10" id="KW-0808">Transferase</keyword>
<evidence type="ECO:0000259" key="9">
    <source>
        <dbReference type="PROSITE" id="PS50004"/>
    </source>
</evidence>
<comment type="subcellular location">
    <subcellularLocation>
        <location evidence="1">Membrane</location>
        <topology evidence="1">Multi-pass membrane protein</topology>
    </subcellularLocation>
</comment>
<dbReference type="PANTHER" id="PTHR31425:SF50">
    <property type="entry name" value="FT-INTERACTING PROTEIN 3-RELATED"/>
    <property type="match status" value="1"/>
</dbReference>
<dbReference type="InterPro" id="IPR047255">
    <property type="entry name" value="C2D_MCTP_PRT_plant"/>
</dbReference>
<keyword evidence="4" id="KW-0677">Repeat</keyword>
<dbReference type="OrthoDB" id="5973539at2759"/>
<dbReference type="GO" id="GO:0016020">
    <property type="term" value="C:membrane"/>
    <property type="evidence" value="ECO:0007669"/>
    <property type="project" value="UniProtKB-SubCell"/>
</dbReference>
<keyword evidence="11" id="KW-1185">Reference proteome</keyword>
<keyword evidence="7 8" id="KW-0472">Membrane</keyword>
<evidence type="ECO:0000313" key="10">
    <source>
        <dbReference type="EMBL" id="PRQ35500.1"/>
    </source>
</evidence>
<evidence type="ECO:0000256" key="5">
    <source>
        <dbReference type="ARBA" id="ARBA00022837"/>
    </source>
</evidence>
<organism evidence="10 11">
    <name type="scientific">Rosa chinensis</name>
    <name type="common">China rose</name>
    <dbReference type="NCBI Taxonomy" id="74649"/>
    <lineage>
        <taxon>Eukaryota</taxon>
        <taxon>Viridiplantae</taxon>
        <taxon>Streptophyta</taxon>
        <taxon>Embryophyta</taxon>
        <taxon>Tracheophyta</taxon>
        <taxon>Spermatophyta</taxon>
        <taxon>Magnoliopsida</taxon>
        <taxon>eudicotyledons</taxon>
        <taxon>Gunneridae</taxon>
        <taxon>Pentapetalae</taxon>
        <taxon>rosids</taxon>
        <taxon>fabids</taxon>
        <taxon>Rosales</taxon>
        <taxon>Rosaceae</taxon>
        <taxon>Rosoideae</taxon>
        <taxon>Rosoideae incertae sedis</taxon>
        <taxon>Rosa</taxon>
    </lineage>
</organism>
<dbReference type="Gene3D" id="2.60.40.150">
    <property type="entry name" value="C2 domain"/>
    <property type="match status" value="2"/>
</dbReference>
<dbReference type="AlphaFoldDB" id="A0A2P6QMT9"/>
<dbReference type="Gramene" id="PRQ35500">
    <property type="protein sequence ID" value="PRQ35500"/>
    <property type="gene ID" value="RchiOBHm_Chr5g0080721"/>
</dbReference>
<comment type="caution">
    <text evidence="10">The sequence shown here is derived from an EMBL/GenBank/DDBJ whole genome shotgun (WGS) entry which is preliminary data.</text>
</comment>
<evidence type="ECO:0000313" key="11">
    <source>
        <dbReference type="Proteomes" id="UP000238479"/>
    </source>
</evidence>
<evidence type="ECO:0000256" key="4">
    <source>
        <dbReference type="ARBA" id="ARBA00022737"/>
    </source>
</evidence>
<sequence>MANQKKEVFSVKETKPSIRAKNPLNGPTTSFDLVEEMLYLYVRIEKARLLVLDHSVLQVELKIGNYRGAATTEANPQGEFKWNRVFAFTKSRLQDTSVQVLVKDGVNVVGQCSFGVSEAEKRVPPVPPLSPQWYALVDQKRNAKGELMMAFWTGTQADEVYNSASHSDEAVDLSHKGLLSIRPSVYYTPRLWYLRVNVIGAQDLVLNDINNREQPAQIYVKARVLLCELSTRACLTKTADPKWNEDLMFVVAEPFGETLDVGVFELKKDASVPSEEQKKYGKYEVLLGSCEIPLKNVGKRTDRSPASSPWYDLTVMEGEGMNARFASKINMRISLDGGYHVFDEPTEFSSDLRPSSKILWKPAVGMFELGIMSASGLSPIMPNTSVDAFCVAKYGPKWVRTRTVVDNCSPKWNEQYMWEVYDHCTVITIAVFQNKYLLNWERNRDREIGKVRIRLSNLEFDKVYTNSHPLVSLEPYGVMKRGELQLSYRFCSTSKLNVYHSYTQALWPKLHYVLPLSVAQIHRLRPQAVKLTESRLQKAESPLSPEVVQYVLDDNKHKFSLRRAKANFLRCMKLLECFSLYRQRFDRLRKWTNPLHNAVFIISLIEVTWFPWMALASMFFMLSGIGAWGYWKRPKQLPHIDTELSQVYSVHPDEIAEEFDSFPTSASGNILTIRYHRLQGIILNVQTTLGDIATTGERVQSLLSWRDKKATLLALIFFFFAGMVFYIYPFSVRSLVFWTILYMTRHPMLRIDLPSYFHNFIRRMPSKIDSML</sequence>
<dbReference type="Pfam" id="PF08372">
    <property type="entry name" value="PRT_C"/>
    <property type="match status" value="1"/>
</dbReference>
<keyword evidence="10" id="KW-0328">Glycosyltransferase</keyword>
<proteinExistence type="inferred from homology"/>
<keyword evidence="6 8" id="KW-1133">Transmembrane helix</keyword>
<dbReference type="PANTHER" id="PTHR31425">
    <property type="entry name" value="PHOSPHORIBOSYLANTHRANILATE TRANSFERASE ISOFORM 1"/>
    <property type="match status" value="1"/>
</dbReference>
<gene>
    <name evidence="10" type="ORF">RchiOBHm_Chr5g0080721</name>
</gene>
<feature type="transmembrane region" description="Helical" evidence="8">
    <location>
        <begin position="609"/>
        <end position="631"/>
    </location>
</feature>
<keyword evidence="3 8" id="KW-0812">Transmembrane</keyword>
<accession>A0A2P6QMT9</accession>
<evidence type="ECO:0000256" key="7">
    <source>
        <dbReference type="ARBA" id="ARBA00023136"/>
    </source>
</evidence>
<dbReference type="InterPro" id="IPR035892">
    <property type="entry name" value="C2_domain_sf"/>
</dbReference>
<evidence type="ECO:0000256" key="1">
    <source>
        <dbReference type="ARBA" id="ARBA00004141"/>
    </source>
</evidence>
<keyword evidence="5" id="KW-0106">Calcium</keyword>
<evidence type="ECO:0000256" key="3">
    <source>
        <dbReference type="ARBA" id="ARBA00022692"/>
    </source>
</evidence>
<reference evidence="10 11" key="1">
    <citation type="journal article" date="2018" name="Nat. Genet.">
        <title>The Rosa genome provides new insights in the design of modern roses.</title>
        <authorList>
            <person name="Bendahmane M."/>
        </authorList>
    </citation>
    <scope>NUCLEOTIDE SEQUENCE [LARGE SCALE GENOMIC DNA]</scope>
    <source>
        <strain evidence="11">cv. Old Blush</strain>
    </source>
</reference>
<dbReference type="FunFam" id="2.60.40.150:FF:000090">
    <property type="entry name" value="C2 domain-containing protein"/>
    <property type="match status" value="1"/>
</dbReference>
<dbReference type="InterPro" id="IPR047259">
    <property type="entry name" value="QUIRKY-like"/>
</dbReference>
<evidence type="ECO:0000256" key="6">
    <source>
        <dbReference type="ARBA" id="ARBA00022989"/>
    </source>
</evidence>
<dbReference type="SUPFAM" id="SSF49562">
    <property type="entry name" value="C2 domain (Calcium/lipid-binding domain, CaLB)"/>
    <property type="match status" value="3"/>
</dbReference>
<dbReference type="InterPro" id="IPR013583">
    <property type="entry name" value="MCTP_C"/>
</dbReference>
<evidence type="ECO:0000256" key="8">
    <source>
        <dbReference type="SAM" id="Phobius"/>
    </source>
</evidence>
<dbReference type="EMBL" id="PDCK01000043">
    <property type="protein sequence ID" value="PRQ35500.1"/>
    <property type="molecule type" value="Genomic_DNA"/>
</dbReference>
<dbReference type="SMART" id="SM00239">
    <property type="entry name" value="C2"/>
    <property type="match status" value="3"/>
</dbReference>
<protein>
    <submittedName>
        <fullName evidence="10">Putative C2 domain, phosphoribosyltransferase</fullName>
    </submittedName>
</protein>
<feature type="domain" description="C2" evidence="9">
    <location>
        <begin position="175"/>
        <end position="311"/>
    </location>
</feature>
<dbReference type="InterPro" id="IPR000008">
    <property type="entry name" value="C2_dom"/>
</dbReference>
<feature type="domain" description="C2" evidence="9">
    <location>
        <begin position="348"/>
        <end position="468"/>
    </location>
</feature>
<name>A0A2P6QMT9_ROSCH</name>
<dbReference type="PROSITE" id="PS50004">
    <property type="entry name" value="C2"/>
    <property type="match status" value="2"/>
</dbReference>
<dbReference type="Proteomes" id="UP000238479">
    <property type="component" value="Chromosome 5"/>
</dbReference>
<comment type="similarity">
    <text evidence="2">Belongs to the MCTP family.</text>
</comment>